<name>A0ABR7Q028_9BURK</name>
<dbReference type="Pfam" id="PF13384">
    <property type="entry name" value="HTH_23"/>
    <property type="match status" value="1"/>
</dbReference>
<comment type="caution">
    <text evidence="1">The sequence shown here is derived from an EMBL/GenBank/DDBJ whole genome shotgun (WGS) entry which is preliminary data.</text>
</comment>
<keyword evidence="2" id="KW-1185">Reference proteome</keyword>
<organism evidence="1 2">
    <name type="scientific">Paraburkholderia podalyriae</name>
    <dbReference type="NCBI Taxonomy" id="1938811"/>
    <lineage>
        <taxon>Bacteria</taxon>
        <taxon>Pseudomonadati</taxon>
        <taxon>Pseudomonadota</taxon>
        <taxon>Betaproteobacteria</taxon>
        <taxon>Burkholderiales</taxon>
        <taxon>Burkholderiaceae</taxon>
        <taxon>Paraburkholderia</taxon>
    </lineage>
</organism>
<reference evidence="1 2" key="1">
    <citation type="submission" date="2019-09" db="EMBL/GenBank/DDBJ databases">
        <title>Paraburkholderia podalyriae sp. nov., A South African Podalyria-associated rhizobium.</title>
        <authorList>
            <person name="Mavima L."/>
            <person name="Beukes C.W."/>
            <person name="Palmer M."/>
            <person name="De Meyer S.E."/>
            <person name="James E.K."/>
            <person name="Maluk M."/>
            <person name="Avontuur J.R."/>
            <person name="Chan W.Y."/>
            <person name="Venter S.N."/>
            <person name="Steenkamp E.T."/>
        </authorList>
    </citation>
    <scope>NUCLEOTIDE SEQUENCE [LARGE SCALE GENOMIC DNA]</scope>
    <source>
        <strain evidence="1 2">WC7.3b</strain>
    </source>
</reference>
<dbReference type="InterPro" id="IPR009057">
    <property type="entry name" value="Homeodomain-like_sf"/>
</dbReference>
<gene>
    <name evidence="1" type="ORF">F6X42_36835</name>
</gene>
<sequence>MREDDGRQLSHATLEEIRIRAVKRIEAGESPEDVIRTLGFSRARIYEWLAAWRDGGSRLTSQGNPWSADEALVRGYPLRLSDDHNEEPHADEVRVCIVDARHGAGVDSRTFQRQALRGVGRSTAAQARAFTPAAACACLPTRPPTGRVMDAGRISGHCRAGQTLRGTDLLRRRIDGAIGLSQRHDLGTGRSNTGSRSHWRALRGVRFTDIVSLS</sequence>
<dbReference type="SUPFAM" id="SSF46689">
    <property type="entry name" value="Homeodomain-like"/>
    <property type="match status" value="1"/>
</dbReference>
<dbReference type="EMBL" id="VZQQ01000070">
    <property type="protein sequence ID" value="MBC8751852.1"/>
    <property type="molecule type" value="Genomic_DNA"/>
</dbReference>
<evidence type="ECO:0000313" key="2">
    <source>
        <dbReference type="Proteomes" id="UP000736373"/>
    </source>
</evidence>
<proteinExistence type="predicted"/>
<accession>A0ABR7Q028</accession>
<evidence type="ECO:0000313" key="1">
    <source>
        <dbReference type="EMBL" id="MBC8751852.1"/>
    </source>
</evidence>
<dbReference type="Proteomes" id="UP000736373">
    <property type="component" value="Unassembled WGS sequence"/>
</dbReference>
<protein>
    <submittedName>
        <fullName evidence="1">Helix-turn-helix domain-containing protein</fullName>
    </submittedName>
</protein>